<protein>
    <recommendedName>
        <fullName evidence="6">Chromosome partition protein Smc</fullName>
    </recommendedName>
</protein>
<evidence type="ECO:0000256" key="1">
    <source>
        <dbReference type="SAM" id="Coils"/>
    </source>
</evidence>
<proteinExistence type="predicted"/>
<feature type="region of interest" description="Disordered" evidence="2">
    <location>
        <begin position="443"/>
        <end position="480"/>
    </location>
</feature>
<keyword evidence="3" id="KW-0812">Transmembrane</keyword>
<dbReference type="EMBL" id="JARRAG010000002">
    <property type="protein sequence ID" value="MDG3004490.1"/>
    <property type="molecule type" value="Genomic_DNA"/>
</dbReference>
<dbReference type="RefSeq" id="WP_277860847.1">
    <property type="nucleotide sequence ID" value="NZ_JARRAG010000002.1"/>
</dbReference>
<evidence type="ECO:0008006" key="6">
    <source>
        <dbReference type="Google" id="ProtNLM"/>
    </source>
</evidence>
<evidence type="ECO:0000256" key="3">
    <source>
        <dbReference type="SAM" id="Phobius"/>
    </source>
</evidence>
<feature type="transmembrane region" description="Helical" evidence="3">
    <location>
        <begin position="57"/>
        <end position="77"/>
    </location>
</feature>
<gene>
    <name evidence="4" type="ORF">PZE19_11955</name>
</gene>
<name>A0ABT6FAA8_9BACT</name>
<reference evidence="4 5" key="1">
    <citation type="submission" date="2023-03" db="EMBL/GenBank/DDBJ databases">
        <title>Paludisphaera mucosa sp. nov. a novel planctomycete from northern fen.</title>
        <authorList>
            <person name="Ivanova A."/>
        </authorList>
    </citation>
    <scope>NUCLEOTIDE SEQUENCE [LARGE SCALE GENOMIC DNA]</scope>
    <source>
        <strain evidence="4 5">Pla2</strain>
    </source>
</reference>
<keyword evidence="3" id="KW-0472">Membrane</keyword>
<dbReference type="Proteomes" id="UP001216907">
    <property type="component" value="Unassembled WGS sequence"/>
</dbReference>
<feature type="transmembrane region" description="Helical" evidence="3">
    <location>
        <begin position="143"/>
        <end position="163"/>
    </location>
</feature>
<keyword evidence="1" id="KW-0175">Coiled coil</keyword>
<evidence type="ECO:0000313" key="5">
    <source>
        <dbReference type="Proteomes" id="UP001216907"/>
    </source>
</evidence>
<sequence length="546" mass="59167">MVGLRELERPVGRVFRRLRFQRFLGATVWAWAGAFLAAAAAIAAFKVLNRPLPCPDWVPFAAAAGAGLLIAALVAILTGPSRLDAATALDRAFHLHERVSSALTLPDDFRDTPAGRALVADAIRRVEALDVASAFGFKLPRRAWVAAAPALLAFGLLFVPGWAPGSVRAASPSKAVDPKAVARQSETLAKKVAAKREAIDKEKFPEAENILAEIEKKSNELGKAPPAQKDKLLVEMNKLSDALKDRQKQLGTPEQIAKQLQQLKDMGEKGPMDQLAKDLARGDFAKAMEQVKELQEKLKSDKLTAAEKKALEKQLGEAAKKLSEVANMADRKKQLDEARKNGGLNQEQYEREVEKLKQQAKNLQQLQKLAEKLGQAQQAMQKGESKQAAEAMGEARQQLADMAKNAEEMQALDDALAEVMDAKNGMAEGLNQLGEGLPGMNDMFSNRRSNNNNGSGRGRGAGDRAEAADDTATFKTKTDQQIQKGKAVFQGFGEPGKAVKGEARINIQAELEAASGGAADALSNQRIPKSLEKHVRSYYDQLNKGR</sequence>
<accession>A0ABT6FAA8</accession>
<feature type="coiled-coil region" evidence="1">
    <location>
        <begin position="277"/>
        <end position="412"/>
    </location>
</feature>
<evidence type="ECO:0000313" key="4">
    <source>
        <dbReference type="EMBL" id="MDG3004490.1"/>
    </source>
</evidence>
<organism evidence="4 5">
    <name type="scientific">Paludisphaera mucosa</name>
    <dbReference type="NCBI Taxonomy" id="3030827"/>
    <lineage>
        <taxon>Bacteria</taxon>
        <taxon>Pseudomonadati</taxon>
        <taxon>Planctomycetota</taxon>
        <taxon>Planctomycetia</taxon>
        <taxon>Isosphaerales</taxon>
        <taxon>Isosphaeraceae</taxon>
        <taxon>Paludisphaera</taxon>
    </lineage>
</organism>
<comment type="caution">
    <text evidence="4">The sequence shown here is derived from an EMBL/GenBank/DDBJ whole genome shotgun (WGS) entry which is preliminary data.</text>
</comment>
<keyword evidence="5" id="KW-1185">Reference proteome</keyword>
<evidence type="ECO:0000256" key="2">
    <source>
        <dbReference type="SAM" id="MobiDB-lite"/>
    </source>
</evidence>
<keyword evidence="3" id="KW-1133">Transmembrane helix</keyword>
<feature type="transmembrane region" description="Helical" evidence="3">
    <location>
        <begin position="23"/>
        <end position="45"/>
    </location>
</feature>